<dbReference type="InterPro" id="IPR035952">
    <property type="entry name" value="Rhomboid-like_sf"/>
</dbReference>
<keyword evidence="6" id="KW-0378">Hydrolase</keyword>
<keyword evidence="7" id="KW-1185">Reference proteome</keyword>
<evidence type="ECO:0000256" key="3">
    <source>
        <dbReference type="ARBA" id="ARBA00022989"/>
    </source>
</evidence>
<keyword evidence="3 5" id="KW-1133">Transmembrane helix</keyword>
<dbReference type="AlphaFoldDB" id="A0A4D7AQL6"/>
<feature type="transmembrane region" description="Helical" evidence="5">
    <location>
        <begin position="102"/>
        <end position="123"/>
    </location>
</feature>
<dbReference type="EMBL" id="CP034413">
    <property type="protein sequence ID" value="QCI58076.1"/>
    <property type="molecule type" value="Genomic_DNA"/>
</dbReference>
<evidence type="ECO:0000256" key="5">
    <source>
        <dbReference type="SAM" id="Phobius"/>
    </source>
</evidence>
<feature type="transmembrane region" description="Helical" evidence="5">
    <location>
        <begin position="26"/>
        <end position="47"/>
    </location>
</feature>
<evidence type="ECO:0000256" key="1">
    <source>
        <dbReference type="ARBA" id="ARBA00004141"/>
    </source>
</evidence>
<feature type="transmembrane region" description="Helical" evidence="5">
    <location>
        <begin position="180"/>
        <end position="203"/>
    </location>
</feature>
<comment type="subcellular location">
    <subcellularLocation>
        <location evidence="1">Membrane</location>
        <topology evidence="1">Multi-pass membrane protein</topology>
    </subcellularLocation>
</comment>
<evidence type="ECO:0000256" key="2">
    <source>
        <dbReference type="ARBA" id="ARBA00022692"/>
    </source>
</evidence>
<organism evidence="6 7">
    <name type="scientific">Dysosmobacter welbionis</name>
    <dbReference type="NCBI Taxonomy" id="2093857"/>
    <lineage>
        <taxon>Bacteria</taxon>
        <taxon>Bacillati</taxon>
        <taxon>Bacillota</taxon>
        <taxon>Clostridia</taxon>
        <taxon>Eubacteriales</taxon>
        <taxon>Oscillospiraceae</taxon>
        <taxon>Dysosmobacter</taxon>
    </lineage>
</organism>
<feature type="transmembrane region" description="Helical" evidence="5">
    <location>
        <begin position="67"/>
        <end position="90"/>
    </location>
</feature>
<protein>
    <submittedName>
        <fullName evidence="6">Rhomboid family intramembrane serine protease</fullName>
    </submittedName>
</protein>
<keyword evidence="2 5" id="KW-0812">Transmembrane</keyword>
<dbReference type="GO" id="GO:0008233">
    <property type="term" value="F:peptidase activity"/>
    <property type="evidence" value="ECO:0007669"/>
    <property type="project" value="UniProtKB-KW"/>
</dbReference>
<proteinExistence type="predicted"/>
<reference evidence="7" key="1">
    <citation type="submission" date="2018-12" db="EMBL/GenBank/DDBJ databases">
        <title>Dusodibacter welbiota gen. nov., sp. nov., isolated from human faeces and emended description of the Oscillibacter genus.</title>
        <authorList>
            <person name="Le Roy T."/>
            <person name="Van der Smissen P."/>
            <person name="Delzenne N."/>
            <person name="Muccioli G."/>
            <person name="Collet J.F."/>
            <person name="Cani P.D."/>
        </authorList>
    </citation>
    <scope>NUCLEOTIDE SEQUENCE [LARGE SCALE GENOMIC DNA]</scope>
    <source>
        <strain evidence="7">J115</strain>
    </source>
</reference>
<dbReference type="Gene3D" id="1.20.1540.10">
    <property type="entry name" value="Rhomboid-like"/>
    <property type="match status" value="1"/>
</dbReference>
<name>A0A4D7AQL6_9FIRM</name>
<dbReference type="GO" id="GO:0006508">
    <property type="term" value="P:proteolysis"/>
    <property type="evidence" value="ECO:0007669"/>
    <property type="project" value="UniProtKB-KW"/>
</dbReference>
<accession>A0A4D7AQL6</accession>
<keyword evidence="6" id="KW-0645">Protease</keyword>
<dbReference type="RefSeq" id="WP_025544114.1">
    <property type="nucleotide sequence ID" value="NZ_CAUWCU010000010.1"/>
</dbReference>
<feature type="transmembrane region" description="Helical" evidence="5">
    <location>
        <begin position="129"/>
        <end position="146"/>
    </location>
</feature>
<gene>
    <name evidence="6" type="ORF">EIO64_01580</name>
</gene>
<evidence type="ECO:0000313" key="6">
    <source>
        <dbReference type="EMBL" id="QCI58076.1"/>
    </source>
</evidence>
<dbReference type="Proteomes" id="UP000298642">
    <property type="component" value="Chromosome"/>
</dbReference>
<sequence length="288" mass="33627">MRKLCDSVDRFCLQHPRFGIPNLMKFLVGIMAVVFVLDLFSNGYASYMLYFNAELVLQGELWRLVTWMFLPTNGSLFWIFISLSFYYFIGTSIEEYWGTAKFTLFYLACAVLMVVFGMISILWSPLPVVSSGNLNQILFLAFATLYPDALIRVYLILPVKAKWLAALYVLLTLYDLLRSGMWAALFTLPQLLAVWLVYLVFFWDRIGDLLREFGFAVRHQNSHQTIQFKSAVKQQRKKAQQQGYRHKCEVCGRTDTDFPDLQFRYCSKCAGYHCFCEDHIFNHTHFTQ</sequence>
<dbReference type="KEGG" id="obj:EIO64_01580"/>
<keyword evidence="4 5" id="KW-0472">Membrane</keyword>
<dbReference type="GeneID" id="89523371"/>
<dbReference type="GO" id="GO:0016020">
    <property type="term" value="C:membrane"/>
    <property type="evidence" value="ECO:0007669"/>
    <property type="project" value="UniProtKB-SubCell"/>
</dbReference>
<dbReference type="SUPFAM" id="SSF144091">
    <property type="entry name" value="Rhomboid-like"/>
    <property type="match status" value="1"/>
</dbReference>
<feature type="transmembrane region" description="Helical" evidence="5">
    <location>
        <begin position="153"/>
        <end position="174"/>
    </location>
</feature>
<evidence type="ECO:0000313" key="7">
    <source>
        <dbReference type="Proteomes" id="UP000298642"/>
    </source>
</evidence>
<evidence type="ECO:0000256" key="4">
    <source>
        <dbReference type="ARBA" id="ARBA00023136"/>
    </source>
</evidence>